<accession>A0AAE4LNW2</accession>
<comment type="caution">
    <text evidence="2">The sequence shown here is derived from an EMBL/GenBank/DDBJ whole genome shotgun (WGS) entry which is preliminary data.</text>
</comment>
<organism evidence="2 3">
    <name type="scientific">Alistipes finegoldii</name>
    <dbReference type="NCBI Taxonomy" id="214856"/>
    <lineage>
        <taxon>Bacteria</taxon>
        <taxon>Pseudomonadati</taxon>
        <taxon>Bacteroidota</taxon>
        <taxon>Bacteroidia</taxon>
        <taxon>Bacteroidales</taxon>
        <taxon>Rikenellaceae</taxon>
        <taxon>Alistipes</taxon>
    </lineage>
</organism>
<sequence length="336" mass="37945">MKKILYAILLALTIPFSVFAQFSKMSNAEKIGSYDLGNYHLYKTTTPQGTTYHFDMRDRKYTSKRFLLVSLGNKQQAISFIHQAIETIETAKKGDSFDLGLPDGNKGFYKNDVGARSLGIYVGNIGQYGLIRKAIFSGMLRDIEAQSDDVTTADTNNDKANLQIHQEVNSHLKFAGIEIDGSLATFRSKLIEKGYKPTDSHENILQGNFAGYECDIFIYCVEGADLVHMVIASTKPEESWDRLYIKYLSLVELYSKKYGSPSNSVNKFEYPFDGTTDMQMTAVKTDHAHFMTMWNTPNGDIMISISKEGTIAIYYTDKINSAQHEVLKEQRIIDEI</sequence>
<dbReference type="RefSeq" id="WP_237958951.1">
    <property type="nucleotide sequence ID" value="NZ_JAKNDZ010000008.1"/>
</dbReference>
<proteinExistence type="predicted"/>
<evidence type="ECO:0000313" key="3">
    <source>
        <dbReference type="Proteomes" id="UP001181347"/>
    </source>
</evidence>
<evidence type="ECO:0000256" key="1">
    <source>
        <dbReference type="SAM" id="SignalP"/>
    </source>
</evidence>
<feature type="chain" id="PRO_5042283147" evidence="1">
    <location>
        <begin position="21"/>
        <end position="336"/>
    </location>
</feature>
<dbReference type="AlphaFoldDB" id="A0AAE4LNW2"/>
<gene>
    <name evidence="2" type="ORF">RVH17_15685</name>
</gene>
<protein>
    <submittedName>
        <fullName evidence="2">Uncharacterized protein</fullName>
    </submittedName>
</protein>
<name>A0AAE4LNW2_9BACT</name>
<evidence type="ECO:0000313" key="2">
    <source>
        <dbReference type="EMBL" id="MDU0261531.1"/>
    </source>
</evidence>
<reference evidence="2" key="1">
    <citation type="submission" date="2023-10" db="EMBL/GenBank/DDBJ databases">
        <title>Genome Sequence of the Bacteria from From Gut Wall in Crohn's Disease.</title>
        <authorList>
            <person name="Rodriguez-Palacios A."/>
        </authorList>
    </citation>
    <scope>NUCLEOTIDE SEQUENCE</scope>
    <source>
        <strain evidence="2">CavFT-hAR58</strain>
    </source>
</reference>
<dbReference type="Proteomes" id="UP001181347">
    <property type="component" value="Unassembled WGS sequence"/>
</dbReference>
<dbReference type="EMBL" id="JAWDES010000006">
    <property type="protein sequence ID" value="MDU0261531.1"/>
    <property type="molecule type" value="Genomic_DNA"/>
</dbReference>
<keyword evidence="1" id="KW-0732">Signal</keyword>
<feature type="signal peptide" evidence="1">
    <location>
        <begin position="1"/>
        <end position="20"/>
    </location>
</feature>